<dbReference type="STRING" id="1075402.AN216_14180"/>
<proteinExistence type="predicted"/>
<keyword evidence="3" id="KW-0804">Transcription</keyword>
<comment type="caution">
    <text evidence="5">The sequence shown here is derived from an EMBL/GenBank/DDBJ whole genome shotgun (WGS) entry which is preliminary data.</text>
</comment>
<dbReference type="Gene3D" id="1.10.287.160">
    <property type="entry name" value="HR1 repeat"/>
    <property type="match status" value="1"/>
</dbReference>
<dbReference type="InterPro" id="IPR000835">
    <property type="entry name" value="HTH_MarR-typ"/>
</dbReference>
<accession>A0A1E7KFF6</accession>
<dbReference type="Proteomes" id="UP000176101">
    <property type="component" value="Unassembled WGS sequence"/>
</dbReference>
<evidence type="ECO:0000259" key="4">
    <source>
        <dbReference type="Pfam" id="PF12802"/>
    </source>
</evidence>
<sequence>MDQDAELRATAEKLALSLAEGGMQRTMARVMTALLYTQQETMTAGDLCERLQISTGAVSGAIKQLVQVGMIERVPAPGSRRDHYQFRGHAWATMMSNQNAILKVLEEAAAEGLRIVGKDTPAGHRLDEMRDFHAFMQREMTSLFTRWCEQYETPATQSEALR</sequence>
<dbReference type="InterPro" id="IPR011991">
    <property type="entry name" value="ArsR-like_HTH"/>
</dbReference>
<protein>
    <submittedName>
        <fullName evidence="5">MarR family transcriptional regulator</fullName>
    </submittedName>
</protein>
<keyword evidence="6" id="KW-1185">Reference proteome</keyword>
<evidence type="ECO:0000313" key="5">
    <source>
        <dbReference type="EMBL" id="OEV02648.1"/>
    </source>
</evidence>
<evidence type="ECO:0000256" key="1">
    <source>
        <dbReference type="ARBA" id="ARBA00023015"/>
    </source>
</evidence>
<gene>
    <name evidence="5" type="ORF">AN216_14180</name>
</gene>
<dbReference type="OrthoDB" id="67158at2"/>
<dbReference type="RefSeq" id="WP_070197020.1">
    <property type="nucleotide sequence ID" value="NZ_LJGU01000127.1"/>
</dbReference>
<dbReference type="PANTHER" id="PTHR38465">
    <property type="entry name" value="HTH-TYPE TRANSCRIPTIONAL REGULATOR MJ1563-RELATED"/>
    <property type="match status" value="1"/>
</dbReference>
<dbReference type="GO" id="GO:0003677">
    <property type="term" value="F:DNA binding"/>
    <property type="evidence" value="ECO:0007669"/>
    <property type="project" value="UniProtKB-KW"/>
</dbReference>
<evidence type="ECO:0000256" key="2">
    <source>
        <dbReference type="ARBA" id="ARBA00023125"/>
    </source>
</evidence>
<dbReference type="PATRIC" id="fig|1075402.3.peg.1731"/>
<keyword evidence="2" id="KW-0238">DNA-binding</keyword>
<dbReference type="Pfam" id="PF12802">
    <property type="entry name" value="MarR_2"/>
    <property type="match status" value="1"/>
</dbReference>
<reference evidence="5 6" key="1">
    <citation type="journal article" date="2016" name="Front. Microbiol.">
        <title>Comparative Genomics Analysis of Streptomyces Species Reveals Their Adaptation to the Marine Environment and Their Diversity at the Genomic Level.</title>
        <authorList>
            <person name="Tian X."/>
            <person name="Zhang Z."/>
            <person name="Yang T."/>
            <person name="Chen M."/>
            <person name="Li J."/>
            <person name="Chen F."/>
            <person name="Yang J."/>
            <person name="Li W."/>
            <person name="Zhang B."/>
            <person name="Zhang Z."/>
            <person name="Wu J."/>
            <person name="Zhang C."/>
            <person name="Long L."/>
            <person name="Xiao J."/>
        </authorList>
    </citation>
    <scope>NUCLEOTIDE SEQUENCE [LARGE SCALE GENOMIC DNA]</scope>
    <source>
        <strain evidence="5 6">SCSIO 02100</strain>
    </source>
</reference>
<dbReference type="PANTHER" id="PTHR38465:SF2">
    <property type="entry name" value="HTH-TYPE TRANSCRIPTIONAL REGULATOR MMPR5"/>
    <property type="match status" value="1"/>
</dbReference>
<evidence type="ECO:0000256" key="3">
    <source>
        <dbReference type="ARBA" id="ARBA00023163"/>
    </source>
</evidence>
<dbReference type="EMBL" id="LJGU01000127">
    <property type="protein sequence ID" value="OEV02648.1"/>
    <property type="molecule type" value="Genomic_DNA"/>
</dbReference>
<feature type="domain" description="HTH marR-type" evidence="4">
    <location>
        <begin position="22"/>
        <end position="81"/>
    </location>
</feature>
<evidence type="ECO:0000313" key="6">
    <source>
        <dbReference type="Proteomes" id="UP000176101"/>
    </source>
</evidence>
<keyword evidence="1" id="KW-0805">Transcription regulation</keyword>
<dbReference type="CDD" id="cd00090">
    <property type="entry name" value="HTH_ARSR"/>
    <property type="match status" value="1"/>
</dbReference>
<dbReference type="Gene3D" id="1.10.10.10">
    <property type="entry name" value="Winged helix-like DNA-binding domain superfamily/Winged helix DNA-binding domain"/>
    <property type="match status" value="1"/>
</dbReference>
<dbReference type="InterPro" id="IPR052362">
    <property type="entry name" value="HTH-GbsR_regulator"/>
</dbReference>
<dbReference type="AlphaFoldDB" id="A0A1E7KFF6"/>
<organism evidence="5 6">
    <name type="scientific">Streptomyces oceani</name>
    <dbReference type="NCBI Taxonomy" id="1075402"/>
    <lineage>
        <taxon>Bacteria</taxon>
        <taxon>Bacillati</taxon>
        <taxon>Actinomycetota</taxon>
        <taxon>Actinomycetes</taxon>
        <taxon>Kitasatosporales</taxon>
        <taxon>Streptomycetaceae</taxon>
        <taxon>Streptomyces</taxon>
    </lineage>
</organism>
<dbReference type="GO" id="GO:0003700">
    <property type="term" value="F:DNA-binding transcription factor activity"/>
    <property type="evidence" value="ECO:0007669"/>
    <property type="project" value="InterPro"/>
</dbReference>
<name>A0A1E7KFF6_9ACTN</name>
<dbReference type="SUPFAM" id="SSF46785">
    <property type="entry name" value="Winged helix' DNA-binding domain"/>
    <property type="match status" value="1"/>
</dbReference>
<dbReference type="InterPro" id="IPR036388">
    <property type="entry name" value="WH-like_DNA-bd_sf"/>
</dbReference>
<dbReference type="InterPro" id="IPR036390">
    <property type="entry name" value="WH_DNA-bd_sf"/>
</dbReference>